<dbReference type="InterPro" id="IPR024517">
    <property type="entry name" value="Glycogen_phosphorylase_DUF3417"/>
</dbReference>
<dbReference type="AlphaFoldDB" id="A0A0J7LZV1"/>
<dbReference type="InterPro" id="IPR011834">
    <property type="entry name" value="Agluc_phsphrylas"/>
</dbReference>
<accession>A0A0J7LZV1</accession>
<reference evidence="6 7" key="1">
    <citation type="submission" date="2015-06" db="EMBL/GenBank/DDBJ databases">
        <title>Marinobacter subterrani, a genetically tractable neutrophilic iron-oxidizing strain isolated from the Soudan Iron Mine.</title>
        <authorList>
            <person name="Bonis B.M."/>
            <person name="Gralnick J.A."/>
        </authorList>
    </citation>
    <scope>NUCLEOTIDE SEQUENCE [LARGE SCALE GENOMIC DNA]</scope>
    <source>
        <strain evidence="6 7">JG233</strain>
    </source>
</reference>
<evidence type="ECO:0000256" key="2">
    <source>
        <dbReference type="ARBA" id="ARBA00006047"/>
    </source>
</evidence>
<comment type="catalytic activity">
    <reaction evidence="1">
        <text>[(1-&gt;4)-alpha-D-glucosyl](n) + phosphate = [(1-&gt;4)-alpha-D-glucosyl](n-1) + alpha-D-glucose 1-phosphate</text>
        <dbReference type="Rhea" id="RHEA:41732"/>
        <dbReference type="Rhea" id="RHEA-COMP:9584"/>
        <dbReference type="Rhea" id="RHEA-COMP:9586"/>
        <dbReference type="ChEBI" id="CHEBI:15444"/>
        <dbReference type="ChEBI" id="CHEBI:43474"/>
        <dbReference type="ChEBI" id="CHEBI:58601"/>
        <dbReference type="EC" id="2.4.1.1"/>
    </reaction>
</comment>
<dbReference type="PATRIC" id="fig|1658765.3.peg.595"/>
<dbReference type="GO" id="GO:0005975">
    <property type="term" value="P:carbohydrate metabolic process"/>
    <property type="evidence" value="ECO:0007669"/>
    <property type="project" value="InterPro"/>
</dbReference>
<dbReference type="RefSeq" id="WP_048494624.1">
    <property type="nucleotide sequence ID" value="NZ_LFBU01000001.1"/>
</dbReference>
<comment type="similarity">
    <text evidence="2">Belongs to the glycogen phosphorylase family.</text>
</comment>
<keyword evidence="6" id="KW-0808">Transferase</keyword>
<keyword evidence="6" id="KW-0328">Glycosyltransferase</keyword>
<evidence type="ECO:0000256" key="4">
    <source>
        <dbReference type="PIRSR" id="PIRSR000460-1"/>
    </source>
</evidence>
<dbReference type="SUPFAM" id="SSF53756">
    <property type="entry name" value="UDP-Glycosyltransferase/glycogen phosphorylase"/>
    <property type="match status" value="1"/>
</dbReference>
<keyword evidence="3" id="KW-0021">Allosteric enzyme</keyword>
<evidence type="ECO:0000313" key="7">
    <source>
        <dbReference type="Proteomes" id="UP000036102"/>
    </source>
</evidence>
<feature type="modified residue" description="N6-(pyridoxal phosphate)lysine" evidence="4">
    <location>
        <position position="606"/>
    </location>
</feature>
<dbReference type="OrthoDB" id="7229284at2"/>
<name>A0A0J7LZV1_9GAMM</name>
<dbReference type="PIRSF" id="PIRSF000460">
    <property type="entry name" value="Pprylas_GlgP"/>
    <property type="match status" value="1"/>
</dbReference>
<organism evidence="6 7">
    <name type="scientific">Marinobacter subterrani</name>
    <dbReference type="NCBI Taxonomy" id="1658765"/>
    <lineage>
        <taxon>Bacteria</taxon>
        <taxon>Pseudomonadati</taxon>
        <taxon>Pseudomonadota</taxon>
        <taxon>Gammaproteobacteria</taxon>
        <taxon>Pseudomonadales</taxon>
        <taxon>Marinobacteraceae</taxon>
        <taxon>Marinobacter</taxon>
    </lineage>
</organism>
<keyword evidence="7" id="KW-1185">Reference proteome</keyword>
<proteinExistence type="inferred from homology"/>
<dbReference type="GO" id="GO:0008184">
    <property type="term" value="F:glycogen phosphorylase activity"/>
    <property type="evidence" value="ECO:0007669"/>
    <property type="project" value="InterPro"/>
</dbReference>
<dbReference type="EMBL" id="LFBU01000001">
    <property type="protein sequence ID" value="KMQ74420.1"/>
    <property type="molecule type" value="Genomic_DNA"/>
</dbReference>
<dbReference type="STRING" id="1658765.Msub_10603"/>
<dbReference type="Pfam" id="PF00343">
    <property type="entry name" value="Phosphorylase"/>
    <property type="match status" value="1"/>
</dbReference>
<keyword evidence="4" id="KW-0663">Pyridoxal phosphate</keyword>
<gene>
    <name evidence="6" type="ORF">Msub_10603</name>
</gene>
<comment type="caution">
    <text evidence="6">The sequence shown here is derived from an EMBL/GenBank/DDBJ whole genome shotgun (WGS) entry which is preliminary data.</text>
</comment>
<dbReference type="GO" id="GO:0030170">
    <property type="term" value="F:pyridoxal phosphate binding"/>
    <property type="evidence" value="ECO:0007669"/>
    <property type="project" value="InterPro"/>
</dbReference>
<evidence type="ECO:0000256" key="1">
    <source>
        <dbReference type="ARBA" id="ARBA00001275"/>
    </source>
</evidence>
<dbReference type="PANTHER" id="PTHR42655">
    <property type="entry name" value="GLYCOGEN PHOSPHORYLASE"/>
    <property type="match status" value="1"/>
</dbReference>
<dbReference type="EC" id="2.4.1.1" evidence="6"/>
<feature type="domain" description="DUF3417" evidence="5">
    <location>
        <begin position="11"/>
        <end position="118"/>
    </location>
</feature>
<dbReference type="PANTHER" id="PTHR42655:SF1">
    <property type="entry name" value="GLYCOGEN PHOSPHORYLASE"/>
    <property type="match status" value="1"/>
</dbReference>
<dbReference type="InterPro" id="IPR052182">
    <property type="entry name" value="Glycogen/Maltodextrin_Phosph"/>
</dbReference>
<sequence length="842" mass="95537">MTLAACTPRSLPESLNGLFELALDLRWTWHHGSDELWRALDEETWEATGNAWLVLNSVSGDRLEDLAQDPSFQQRYLEQLAAHHRFVHADTWYSDECASNLGEGIAYFCMEYGLSESLPLYSGGLGVLAGDYLKAASDLGLPVTAVGLLYQQGYFRQAISTDGEQLEFYPYNDPTMLPISPLRDSDDQWVRVVVPFPGRHVRLRAWKAQVGRCELLLLDSNDPRNEPGDRGITSELYTGDPEKRLQQEMVLGIGGWRLLRQLGRRPSLCHLNEGHCALALVERAFSWQEDHNSDFQTARTATRATNLFTTHTSVAAGFDHFSGPLLRLYLAPWLENRGLSAGQLIDLGSEHPSAGNDAGDQGLNMALLALNMSGRINGVSRIHQKVTQTIFQPFFPRWPADDIPADYVTNGVHTPSWDSPESDAIWTRACGQDRWRRPLQVSCPMTAISDEELWEMRRLQRKRLVSYLRRRLSSQHCEQNPASNRAAACGLLLDNETLTLGFARRFTDYKRPDLLLKDPERLIRLLASRDRPLQIVLAGKAHPYDRRGKDIIRRWKAFAQRPDVEGKVVFIEDYDLGVANQLIQGVDVWLNCPRHPWEACGTSGMKVLVNGGLNLSQYDGWWAEAWNRDVGWAIHPGAVFEDLHSSSEDDLADARELFDLLEQQVIPGFYDVDQQGVPRRWLQRIRASMDQLTAVYSANRMVREYVDRFYLPMVEQGKARSPATAAEILTQYQEIRKHWPRLRFSAFNASQSEGRQTFSVEVYLDGIDEQRIAVELVAEASEQGPRTVTPMAMQHPLSGSAHSFLYECSVPPRPAGHYTPRLRVRDERLNLPLENPAVLWLR</sequence>
<dbReference type="Pfam" id="PF11897">
    <property type="entry name" value="DUF3417"/>
    <property type="match status" value="1"/>
</dbReference>
<protein>
    <submittedName>
        <fullName evidence="6">Alpha-glucan phosphorylase</fullName>
        <ecNumber evidence="6">2.4.1.1</ecNumber>
    </submittedName>
</protein>
<evidence type="ECO:0000259" key="5">
    <source>
        <dbReference type="Pfam" id="PF11897"/>
    </source>
</evidence>
<dbReference type="NCBIfam" id="TIGR02094">
    <property type="entry name" value="more_P_ylases"/>
    <property type="match status" value="1"/>
</dbReference>
<dbReference type="Gene3D" id="3.40.50.2000">
    <property type="entry name" value="Glycogen Phosphorylase B"/>
    <property type="match status" value="3"/>
</dbReference>
<dbReference type="Proteomes" id="UP000036102">
    <property type="component" value="Unassembled WGS sequence"/>
</dbReference>
<evidence type="ECO:0000313" key="6">
    <source>
        <dbReference type="EMBL" id="KMQ74420.1"/>
    </source>
</evidence>
<evidence type="ECO:0000256" key="3">
    <source>
        <dbReference type="ARBA" id="ARBA00022533"/>
    </source>
</evidence>
<dbReference type="InterPro" id="IPR000811">
    <property type="entry name" value="Glyco_trans_35"/>
</dbReference>